<evidence type="ECO:0000256" key="3">
    <source>
        <dbReference type="ARBA" id="ARBA00022989"/>
    </source>
</evidence>
<reference evidence="7" key="2">
    <citation type="submission" date="2021-09" db="EMBL/GenBank/DDBJ databases">
        <authorList>
            <person name="Jia N."/>
            <person name="Wang J."/>
            <person name="Shi W."/>
            <person name="Du L."/>
            <person name="Sun Y."/>
            <person name="Zhan W."/>
            <person name="Jiang J."/>
            <person name="Wang Q."/>
            <person name="Zhang B."/>
            <person name="Ji P."/>
            <person name="Sakyi L.B."/>
            <person name="Cui X."/>
            <person name="Yuan T."/>
            <person name="Jiang B."/>
            <person name="Yang W."/>
            <person name="Lam T.T.-Y."/>
            <person name="Chang Q."/>
            <person name="Ding S."/>
            <person name="Wang X."/>
            <person name="Zhu J."/>
            <person name="Ruan X."/>
            <person name="Zhao L."/>
            <person name="Wei J."/>
            <person name="Que T."/>
            <person name="Du C."/>
            <person name="Cheng J."/>
            <person name="Dai P."/>
            <person name="Han X."/>
            <person name="Huang E."/>
            <person name="Gao Y."/>
            <person name="Liu J."/>
            <person name="Shao H."/>
            <person name="Ye R."/>
            <person name="Li L."/>
            <person name="Wei W."/>
            <person name="Wang X."/>
            <person name="Wang C."/>
            <person name="Huo Q."/>
            <person name="Li W."/>
            <person name="Guo W."/>
            <person name="Chen H."/>
            <person name="Chen S."/>
            <person name="Zhou L."/>
            <person name="Zhou L."/>
            <person name="Ni X."/>
            <person name="Tian J."/>
            <person name="Zhou Y."/>
            <person name="Sheng Y."/>
            <person name="Liu T."/>
            <person name="Pan Y."/>
            <person name="Xia L."/>
            <person name="Li J."/>
            <person name="Zhao F."/>
            <person name="Cao W."/>
        </authorList>
    </citation>
    <scope>NUCLEOTIDE SEQUENCE</scope>
    <source>
        <strain evidence="7">Rmic-2018</strain>
        <tissue evidence="7">Larvae</tissue>
    </source>
</reference>
<feature type="transmembrane region" description="Helical" evidence="6">
    <location>
        <begin position="271"/>
        <end position="291"/>
    </location>
</feature>
<dbReference type="GO" id="GO:0016020">
    <property type="term" value="C:membrane"/>
    <property type="evidence" value="ECO:0007669"/>
    <property type="project" value="UniProtKB-SubCell"/>
</dbReference>
<dbReference type="Proteomes" id="UP000821866">
    <property type="component" value="Chromosome 9"/>
</dbReference>
<dbReference type="GO" id="GO:0022857">
    <property type="term" value="F:transmembrane transporter activity"/>
    <property type="evidence" value="ECO:0007669"/>
    <property type="project" value="InterPro"/>
</dbReference>
<dbReference type="AlphaFoldDB" id="A0A9J6D433"/>
<dbReference type="Pfam" id="PF00083">
    <property type="entry name" value="Sugar_tr"/>
    <property type="match status" value="1"/>
</dbReference>
<dbReference type="InterPro" id="IPR005828">
    <property type="entry name" value="MFS_sugar_transport-like"/>
</dbReference>
<name>A0A9J6D433_RHIMP</name>
<dbReference type="PANTHER" id="PTHR48021">
    <property type="match status" value="1"/>
</dbReference>
<protein>
    <recommendedName>
        <fullName evidence="9">Sugar transporter</fullName>
    </recommendedName>
</protein>
<dbReference type="SUPFAM" id="SSF103473">
    <property type="entry name" value="MFS general substrate transporter"/>
    <property type="match status" value="1"/>
</dbReference>
<accession>A0A9J6D433</accession>
<feature type="transmembrane region" description="Helical" evidence="6">
    <location>
        <begin position="298"/>
        <end position="314"/>
    </location>
</feature>
<gene>
    <name evidence="7" type="ORF">HPB51_000052</name>
</gene>
<feature type="transmembrane region" description="Helical" evidence="6">
    <location>
        <begin position="403"/>
        <end position="423"/>
    </location>
</feature>
<dbReference type="VEuPathDB" id="VectorBase:LOC119178593"/>
<feature type="transmembrane region" description="Helical" evidence="6">
    <location>
        <begin position="334"/>
        <end position="359"/>
    </location>
</feature>
<evidence type="ECO:0000256" key="5">
    <source>
        <dbReference type="SAM" id="MobiDB-lite"/>
    </source>
</evidence>
<keyword evidence="4 6" id="KW-0472">Membrane</keyword>
<organism evidence="7 8">
    <name type="scientific">Rhipicephalus microplus</name>
    <name type="common">Cattle tick</name>
    <name type="synonym">Boophilus microplus</name>
    <dbReference type="NCBI Taxonomy" id="6941"/>
    <lineage>
        <taxon>Eukaryota</taxon>
        <taxon>Metazoa</taxon>
        <taxon>Ecdysozoa</taxon>
        <taxon>Arthropoda</taxon>
        <taxon>Chelicerata</taxon>
        <taxon>Arachnida</taxon>
        <taxon>Acari</taxon>
        <taxon>Parasitiformes</taxon>
        <taxon>Ixodida</taxon>
        <taxon>Ixodoidea</taxon>
        <taxon>Ixodidae</taxon>
        <taxon>Rhipicephalinae</taxon>
        <taxon>Rhipicephalus</taxon>
        <taxon>Boophilus</taxon>
    </lineage>
</organism>
<evidence type="ECO:0000256" key="4">
    <source>
        <dbReference type="ARBA" id="ARBA00023136"/>
    </source>
</evidence>
<dbReference type="PANTHER" id="PTHR48021:SF1">
    <property type="entry name" value="GH07001P-RELATED"/>
    <property type="match status" value="1"/>
</dbReference>
<comment type="subcellular location">
    <subcellularLocation>
        <location evidence="1">Membrane</location>
    </subcellularLocation>
</comment>
<comment type="caution">
    <text evidence="7">The sequence shown here is derived from an EMBL/GenBank/DDBJ whole genome shotgun (WGS) entry which is preliminary data.</text>
</comment>
<feature type="region of interest" description="Disordered" evidence="5">
    <location>
        <begin position="25"/>
        <end position="56"/>
    </location>
</feature>
<feature type="transmembrane region" description="Helical" evidence="6">
    <location>
        <begin position="371"/>
        <end position="391"/>
    </location>
</feature>
<evidence type="ECO:0000256" key="6">
    <source>
        <dbReference type="SAM" id="Phobius"/>
    </source>
</evidence>
<evidence type="ECO:0008006" key="9">
    <source>
        <dbReference type="Google" id="ProtNLM"/>
    </source>
</evidence>
<evidence type="ECO:0000256" key="2">
    <source>
        <dbReference type="ARBA" id="ARBA00022692"/>
    </source>
</evidence>
<dbReference type="Gene3D" id="1.20.1250.20">
    <property type="entry name" value="MFS general substrate transporter like domains"/>
    <property type="match status" value="1"/>
</dbReference>
<dbReference type="InterPro" id="IPR036259">
    <property type="entry name" value="MFS_trans_sf"/>
</dbReference>
<dbReference type="InterPro" id="IPR050549">
    <property type="entry name" value="MFS_Trehalose_Transporter"/>
</dbReference>
<keyword evidence="3 6" id="KW-1133">Transmembrane helix</keyword>
<feature type="transmembrane region" description="Helical" evidence="6">
    <location>
        <begin position="238"/>
        <end position="265"/>
    </location>
</feature>
<evidence type="ECO:0000256" key="1">
    <source>
        <dbReference type="ARBA" id="ARBA00004370"/>
    </source>
</evidence>
<sequence length="436" mass="47483">MEAFVTIPHLYNAVALSLYCPTRSSSRHSHESTSSRHTTTAPAQFSSPNEPQSPPFNAAMEALRRMRPPAKGATPVTDPDSALPCGHHFYAMLVACSGTLAAGTALGFASAAMESIERQPWYDLPRIPPETQPRNYVAMSAGLLTAYSLSGFPWEVQAGGCALTAVPMLAMQRYIVENPRWLLARDRSLDADTAVLRLYGIDPPADFRQRKVEGASDQQRSADASRWPKEARNFTACLLLYLLQNISCAQLCLLRAVQVMAGAVADVPPQAFAMFLIILHIGCATLAITATKKASRRGLLGLSALLVAAVLFKLRPLDHLGFIDWTVDKDSTRASWTVLLSVGLLVLAYSVGLCHIPALLTGELIPLRRRYVGSSFVWASRWSLTFVMIHFDEDVLAAFKNRGTLLTLSVVVAVVAVTAIALIPETEGRTLTDIHR</sequence>
<proteinExistence type="predicted"/>
<evidence type="ECO:0000313" key="8">
    <source>
        <dbReference type="Proteomes" id="UP000821866"/>
    </source>
</evidence>
<feature type="transmembrane region" description="Helical" evidence="6">
    <location>
        <begin position="89"/>
        <end position="109"/>
    </location>
</feature>
<keyword evidence="2 6" id="KW-0812">Transmembrane</keyword>
<reference evidence="7" key="1">
    <citation type="journal article" date="2020" name="Cell">
        <title>Large-Scale Comparative Analyses of Tick Genomes Elucidate Their Genetic Diversity and Vector Capacities.</title>
        <authorList>
            <consortium name="Tick Genome and Microbiome Consortium (TIGMIC)"/>
            <person name="Jia N."/>
            <person name="Wang J."/>
            <person name="Shi W."/>
            <person name="Du L."/>
            <person name="Sun Y."/>
            <person name="Zhan W."/>
            <person name="Jiang J.F."/>
            <person name="Wang Q."/>
            <person name="Zhang B."/>
            <person name="Ji P."/>
            <person name="Bell-Sakyi L."/>
            <person name="Cui X.M."/>
            <person name="Yuan T.T."/>
            <person name="Jiang B.G."/>
            <person name="Yang W.F."/>
            <person name="Lam T.T."/>
            <person name="Chang Q.C."/>
            <person name="Ding S.J."/>
            <person name="Wang X.J."/>
            <person name="Zhu J.G."/>
            <person name="Ruan X.D."/>
            <person name="Zhao L."/>
            <person name="Wei J.T."/>
            <person name="Ye R.Z."/>
            <person name="Que T.C."/>
            <person name="Du C.H."/>
            <person name="Zhou Y.H."/>
            <person name="Cheng J.X."/>
            <person name="Dai P.F."/>
            <person name="Guo W.B."/>
            <person name="Han X.H."/>
            <person name="Huang E.J."/>
            <person name="Li L.F."/>
            <person name="Wei W."/>
            <person name="Gao Y.C."/>
            <person name="Liu J.Z."/>
            <person name="Shao H.Z."/>
            <person name="Wang X."/>
            <person name="Wang C.C."/>
            <person name="Yang T.C."/>
            <person name="Huo Q.B."/>
            <person name="Li W."/>
            <person name="Chen H.Y."/>
            <person name="Chen S.E."/>
            <person name="Zhou L.G."/>
            <person name="Ni X.B."/>
            <person name="Tian J.H."/>
            <person name="Sheng Y."/>
            <person name="Liu T."/>
            <person name="Pan Y.S."/>
            <person name="Xia L.Y."/>
            <person name="Li J."/>
            <person name="Zhao F."/>
            <person name="Cao W.C."/>
        </authorList>
    </citation>
    <scope>NUCLEOTIDE SEQUENCE</scope>
    <source>
        <strain evidence="7">Rmic-2018</strain>
    </source>
</reference>
<dbReference type="EMBL" id="JABSTU010000011">
    <property type="protein sequence ID" value="KAH8008607.1"/>
    <property type="molecule type" value="Genomic_DNA"/>
</dbReference>
<evidence type="ECO:0000313" key="7">
    <source>
        <dbReference type="EMBL" id="KAH8008607.1"/>
    </source>
</evidence>
<keyword evidence="8" id="KW-1185">Reference proteome</keyword>
<feature type="compositionally biased region" description="Polar residues" evidence="5">
    <location>
        <begin position="41"/>
        <end position="50"/>
    </location>
</feature>